<dbReference type="PANTHER" id="PTHR37806:SF1">
    <property type="entry name" value="PEPTIDASE C39-LIKE DOMAIN-CONTAINING PROTEIN"/>
    <property type="match status" value="1"/>
</dbReference>
<dbReference type="EMBL" id="JBHSDT010000002">
    <property type="protein sequence ID" value="MFC4401960.1"/>
    <property type="molecule type" value="Genomic_DNA"/>
</dbReference>
<proteinExistence type="predicted"/>
<protein>
    <submittedName>
        <fullName evidence="2">C39 family peptidase</fullName>
    </submittedName>
</protein>
<dbReference type="CDD" id="cd02549">
    <property type="entry name" value="Peptidase_C39A"/>
    <property type="match status" value="1"/>
</dbReference>
<feature type="domain" description="Peptidase C39-like" evidence="1">
    <location>
        <begin position="63"/>
        <end position="224"/>
    </location>
</feature>
<accession>A0ABV8WQ25</accession>
<keyword evidence="3" id="KW-1185">Reference proteome</keyword>
<dbReference type="InterPro" id="IPR016997">
    <property type="entry name" value="UCP032442"/>
</dbReference>
<dbReference type="InterPro" id="IPR039564">
    <property type="entry name" value="Peptidase_C39-like"/>
</dbReference>
<evidence type="ECO:0000313" key="3">
    <source>
        <dbReference type="Proteomes" id="UP001595882"/>
    </source>
</evidence>
<dbReference type="PIRSF" id="PIRSF032442">
    <property type="entry name" value="UCP032442"/>
    <property type="match status" value="1"/>
</dbReference>
<evidence type="ECO:0000259" key="1">
    <source>
        <dbReference type="Pfam" id="PF13529"/>
    </source>
</evidence>
<dbReference type="RefSeq" id="WP_390249070.1">
    <property type="nucleotide sequence ID" value="NZ_JBHSDT010000002.1"/>
</dbReference>
<comment type="caution">
    <text evidence="2">The sequence shown here is derived from an EMBL/GenBank/DDBJ whole genome shotgun (WGS) entry which is preliminary data.</text>
</comment>
<gene>
    <name evidence="2" type="ORF">ACFOY7_02465</name>
</gene>
<name>A0ABV8WQ25_9BACI</name>
<evidence type="ECO:0000313" key="2">
    <source>
        <dbReference type="EMBL" id="MFC4401960.1"/>
    </source>
</evidence>
<sequence>MDGKKGLAIIGLLSVFAIGGFELAKETKNEKEKIVTFNKPSSVKLTEKKDSFLTGFVKNEYLLDVPHISQLPELMRGCEVTSLAMLLNYYNIEVDKLELAENIQYEAFEVNGIRGNMHEGFVGNMETFSKPGLGVYIEPIMELATQYVSADRIIDLTNKEPENLYEEVQNDRPVWIITNAQFDELSDQQFMTWQTELGEMQVTYQHHSVVVTGYDEDYVYVNDPLTKEKNKAVNREDFEEAWIQMGQQAFTISPL</sequence>
<dbReference type="PANTHER" id="PTHR37806">
    <property type="entry name" value="LMO0724 PROTEIN"/>
    <property type="match status" value="1"/>
</dbReference>
<reference evidence="3" key="1">
    <citation type="journal article" date="2019" name="Int. J. Syst. Evol. Microbiol.">
        <title>The Global Catalogue of Microorganisms (GCM) 10K type strain sequencing project: providing services to taxonomists for standard genome sequencing and annotation.</title>
        <authorList>
            <consortium name="The Broad Institute Genomics Platform"/>
            <consortium name="The Broad Institute Genome Sequencing Center for Infectious Disease"/>
            <person name="Wu L."/>
            <person name="Ma J."/>
        </authorList>
    </citation>
    <scope>NUCLEOTIDE SEQUENCE [LARGE SCALE GENOMIC DNA]</scope>
    <source>
        <strain evidence="3">CCUG 37865</strain>
    </source>
</reference>
<dbReference type="Proteomes" id="UP001595882">
    <property type="component" value="Unassembled WGS sequence"/>
</dbReference>
<dbReference type="Gene3D" id="3.90.70.10">
    <property type="entry name" value="Cysteine proteinases"/>
    <property type="match status" value="1"/>
</dbReference>
<dbReference type="InterPro" id="IPR039563">
    <property type="entry name" value="Peptidase_C39_single_dom"/>
</dbReference>
<dbReference type="Pfam" id="PF13529">
    <property type="entry name" value="Peptidase_C39_2"/>
    <property type="match status" value="1"/>
</dbReference>
<organism evidence="2 3">
    <name type="scientific">Gracilibacillus xinjiangensis</name>
    <dbReference type="NCBI Taxonomy" id="1193282"/>
    <lineage>
        <taxon>Bacteria</taxon>
        <taxon>Bacillati</taxon>
        <taxon>Bacillota</taxon>
        <taxon>Bacilli</taxon>
        <taxon>Bacillales</taxon>
        <taxon>Bacillaceae</taxon>
        <taxon>Gracilibacillus</taxon>
    </lineage>
</organism>